<proteinExistence type="inferred from homology"/>
<dbReference type="PANTHER" id="PTHR42752:SF1">
    <property type="entry name" value="IMIDAZOLONEPROPIONASE-RELATED"/>
    <property type="match status" value="1"/>
</dbReference>
<feature type="binding site" evidence="7">
    <location>
        <position position="84"/>
    </location>
    <ligand>
        <name>Fe(3+)</name>
        <dbReference type="ChEBI" id="CHEBI:29034"/>
    </ligand>
</feature>
<keyword evidence="2 7" id="KW-0479">Metal-binding</keyword>
<dbReference type="EC" id="3.5.2.7" evidence="1 7"/>
<dbReference type="RefSeq" id="WP_090250648.1">
    <property type="nucleotide sequence ID" value="NZ_FPAS01000004.1"/>
</dbReference>
<feature type="binding site" evidence="7">
    <location>
        <position position="326"/>
    </location>
    <ligand>
        <name>Zn(2+)</name>
        <dbReference type="ChEBI" id="CHEBI:29105"/>
    </ligand>
</feature>
<dbReference type="SUPFAM" id="SSF51556">
    <property type="entry name" value="Metallo-dependent hydrolases"/>
    <property type="match status" value="1"/>
</dbReference>
<evidence type="ECO:0000256" key="1">
    <source>
        <dbReference type="ARBA" id="ARBA00012864"/>
    </source>
</evidence>
<comment type="similarity">
    <text evidence="7">Belongs to the metallo-dependent hydrolases superfamily. HutI family.</text>
</comment>
<sequence>MSKILIKNIKSLLQAGEDLPRYKAGAEMENLHTIENAFLAIEDDQIVAYGKMEDWGGITDWRDLEVIDADGRMVMPAFCDSHTHAVFAKTRESEFEDRIKGLTYEEIALKGGGILNSARKLQEMDEEELFQDAMLRLQEMMSYGTGAVEIKSGYGLTVDAELKMLRVIKRLKEESPLTIKATFLGAHAYPPEFKENHQGYIDLIINEMLPVIAEEGLADYIDCFCERNYYSVEEMNQVLEAGIKYGLTPKVHVNQFSIQGGVAAAVQHNALSVDHLEEIDDKDIEALKGSDCMPTLLPGCSFFLSIPFGAGRKLIDNGLPVALATDFNPGSSPSGNMQLLTSFACVKMKLTPNEALTATTLNTAYAMGLDQTHGSITLGKKANLIITKPMESPALIPYSFGANSAETIIINGKKVN</sequence>
<evidence type="ECO:0000256" key="3">
    <source>
        <dbReference type="ARBA" id="ARBA00022801"/>
    </source>
</evidence>
<dbReference type="UniPathway" id="UPA00379">
    <property type="reaction ID" value="UER00551"/>
</dbReference>
<dbReference type="EMBL" id="FPAS01000004">
    <property type="protein sequence ID" value="SFT81529.1"/>
    <property type="molecule type" value="Genomic_DNA"/>
</dbReference>
<dbReference type="FunFam" id="3.20.20.140:FF:000007">
    <property type="entry name" value="Imidazolonepropionase"/>
    <property type="match status" value="1"/>
</dbReference>
<dbReference type="STRING" id="477690.SAMN05216474_2500"/>
<dbReference type="SUPFAM" id="SSF51338">
    <property type="entry name" value="Composite domain of metallo-dependent hydrolases"/>
    <property type="match status" value="1"/>
</dbReference>
<dbReference type="CDD" id="cd01296">
    <property type="entry name" value="Imidazolone-5PH"/>
    <property type="match status" value="1"/>
</dbReference>
<keyword evidence="5 7" id="KW-0862">Zinc</keyword>
<feature type="binding site" evidence="7">
    <location>
        <position position="328"/>
    </location>
    <ligand>
        <name>N-formimidoyl-L-glutamate</name>
        <dbReference type="ChEBI" id="CHEBI:58928"/>
    </ligand>
</feature>
<dbReference type="OrthoDB" id="9776455at2"/>
<dbReference type="GO" id="GO:0019557">
    <property type="term" value="P:L-histidine catabolic process to glutamate and formate"/>
    <property type="evidence" value="ECO:0007669"/>
    <property type="project" value="UniProtKB-UniPathway"/>
</dbReference>
<protein>
    <recommendedName>
        <fullName evidence="1 7">Imidazolonepropionase</fullName>
        <ecNumber evidence="1 7">3.5.2.7</ecNumber>
    </recommendedName>
    <alternativeName>
        <fullName evidence="7">Imidazolone-5-propionate hydrolase</fullName>
    </alternativeName>
</protein>
<feature type="binding site" evidence="7">
    <location>
        <position position="330"/>
    </location>
    <ligand>
        <name>N-formimidoyl-L-glutamate</name>
        <dbReference type="ChEBI" id="CHEBI:58928"/>
    </ligand>
</feature>
<comment type="function">
    <text evidence="7">Catalyzes the hydrolytic cleavage of the carbon-nitrogen bond in imidazolone-5-propanoate to yield N-formimidoyl-L-glutamate. It is the third step in the universal histidine degradation pathway.</text>
</comment>
<reference evidence="9 10" key="1">
    <citation type="submission" date="2016-10" db="EMBL/GenBank/DDBJ databases">
        <authorList>
            <person name="de Groot N.N."/>
        </authorList>
    </citation>
    <scope>NUCLEOTIDE SEQUENCE [LARGE SCALE GENOMIC DNA]</scope>
    <source>
        <strain evidence="9 10">CGMCC 1.7005</strain>
    </source>
</reference>
<feature type="binding site" evidence="7">
    <location>
        <position position="82"/>
    </location>
    <ligand>
        <name>Fe(3+)</name>
        <dbReference type="ChEBI" id="CHEBI:29034"/>
    </ligand>
</feature>
<dbReference type="GO" id="GO:0005737">
    <property type="term" value="C:cytoplasm"/>
    <property type="evidence" value="ECO:0007669"/>
    <property type="project" value="UniProtKB-SubCell"/>
</dbReference>
<dbReference type="InterPro" id="IPR006680">
    <property type="entry name" value="Amidohydro-rel"/>
</dbReference>
<feature type="binding site" evidence="7">
    <location>
        <position position="187"/>
    </location>
    <ligand>
        <name>4-imidazolone-5-propanoate</name>
        <dbReference type="ChEBI" id="CHEBI:77893"/>
    </ligand>
</feature>
<dbReference type="GO" id="GO:0019556">
    <property type="term" value="P:L-histidine catabolic process to glutamate and formamide"/>
    <property type="evidence" value="ECO:0007669"/>
    <property type="project" value="UniProtKB-UniRule"/>
</dbReference>
<dbReference type="GO" id="GO:0005506">
    <property type="term" value="F:iron ion binding"/>
    <property type="evidence" value="ECO:0007669"/>
    <property type="project" value="UniProtKB-UniRule"/>
</dbReference>
<dbReference type="NCBIfam" id="TIGR01224">
    <property type="entry name" value="hutI"/>
    <property type="match status" value="1"/>
</dbReference>
<dbReference type="GO" id="GO:0050480">
    <property type="term" value="F:imidazolonepropionase activity"/>
    <property type="evidence" value="ECO:0007669"/>
    <property type="project" value="UniProtKB-UniRule"/>
</dbReference>
<dbReference type="Pfam" id="PF01979">
    <property type="entry name" value="Amidohydro_1"/>
    <property type="match status" value="1"/>
</dbReference>
<keyword evidence="7" id="KW-0963">Cytoplasm</keyword>
<name>A0A1I7B2W1_9FLAO</name>
<dbReference type="InterPro" id="IPR005920">
    <property type="entry name" value="HutI"/>
</dbReference>
<dbReference type="HAMAP" id="MF_00372">
    <property type="entry name" value="HutI"/>
    <property type="match status" value="1"/>
</dbReference>
<dbReference type="InterPro" id="IPR011059">
    <property type="entry name" value="Metal-dep_hydrolase_composite"/>
</dbReference>
<comment type="pathway">
    <text evidence="7">Amino-acid degradation; L-histidine degradation into L-glutamate; N-formimidoyl-L-glutamate from L-histidine: step 3/3.</text>
</comment>
<keyword evidence="3 7" id="KW-0378">Hydrolase</keyword>
<evidence type="ECO:0000256" key="4">
    <source>
        <dbReference type="ARBA" id="ARBA00022808"/>
    </source>
</evidence>
<evidence type="ECO:0000259" key="8">
    <source>
        <dbReference type="Pfam" id="PF01979"/>
    </source>
</evidence>
<dbReference type="Gene3D" id="2.30.40.10">
    <property type="entry name" value="Urease, subunit C, domain 1"/>
    <property type="match status" value="1"/>
</dbReference>
<dbReference type="AlphaFoldDB" id="A0A1I7B2W1"/>
<keyword evidence="6 7" id="KW-0408">Iron</keyword>
<feature type="binding site" evidence="7">
    <location>
        <position position="252"/>
    </location>
    <ligand>
        <name>Zn(2+)</name>
        <dbReference type="ChEBI" id="CHEBI:29105"/>
    </ligand>
</feature>
<evidence type="ECO:0000313" key="10">
    <source>
        <dbReference type="Proteomes" id="UP000236454"/>
    </source>
</evidence>
<feature type="binding site" evidence="7">
    <location>
        <position position="331"/>
    </location>
    <ligand>
        <name>4-imidazolone-5-propanoate</name>
        <dbReference type="ChEBI" id="CHEBI:77893"/>
    </ligand>
</feature>
<feature type="binding site" evidence="7">
    <location>
        <position position="252"/>
    </location>
    <ligand>
        <name>Fe(3+)</name>
        <dbReference type="ChEBI" id="CHEBI:29034"/>
    </ligand>
</feature>
<comment type="cofactor">
    <cofactor evidence="7">
        <name>Zn(2+)</name>
        <dbReference type="ChEBI" id="CHEBI:29105"/>
    </cofactor>
    <cofactor evidence="7">
        <name>Fe(3+)</name>
        <dbReference type="ChEBI" id="CHEBI:29034"/>
    </cofactor>
    <text evidence="7">Binds 1 zinc or iron ion per subunit.</text>
</comment>
<dbReference type="Proteomes" id="UP000236454">
    <property type="component" value="Unassembled WGS sequence"/>
</dbReference>
<comment type="subcellular location">
    <subcellularLocation>
        <location evidence="7">Cytoplasm</location>
    </subcellularLocation>
</comment>
<evidence type="ECO:0000256" key="7">
    <source>
        <dbReference type="HAMAP-Rule" id="MF_00372"/>
    </source>
</evidence>
<dbReference type="PANTHER" id="PTHR42752">
    <property type="entry name" value="IMIDAZOLONEPROPIONASE"/>
    <property type="match status" value="1"/>
</dbReference>
<feature type="binding site" evidence="7">
    <location>
        <position position="91"/>
    </location>
    <ligand>
        <name>4-imidazolone-5-propanoate</name>
        <dbReference type="ChEBI" id="CHEBI:77893"/>
    </ligand>
</feature>
<feature type="domain" description="Amidohydrolase-related" evidence="8">
    <location>
        <begin position="73"/>
        <end position="415"/>
    </location>
</feature>
<gene>
    <name evidence="7" type="primary">hutI</name>
    <name evidence="9" type="ORF">SAMN05216474_2500</name>
</gene>
<feature type="binding site" evidence="7">
    <location>
        <position position="82"/>
    </location>
    <ligand>
        <name>Zn(2+)</name>
        <dbReference type="ChEBI" id="CHEBI:29105"/>
    </ligand>
</feature>
<comment type="catalytic activity">
    <reaction evidence="7">
        <text>4-imidazolone-5-propanoate + H2O = N-formimidoyl-L-glutamate</text>
        <dbReference type="Rhea" id="RHEA:23660"/>
        <dbReference type="ChEBI" id="CHEBI:15377"/>
        <dbReference type="ChEBI" id="CHEBI:58928"/>
        <dbReference type="ChEBI" id="CHEBI:77893"/>
        <dbReference type="EC" id="3.5.2.7"/>
    </reaction>
</comment>
<feature type="binding site" evidence="7">
    <location>
        <position position="84"/>
    </location>
    <ligand>
        <name>Zn(2+)</name>
        <dbReference type="ChEBI" id="CHEBI:29105"/>
    </ligand>
</feature>
<keyword evidence="4 7" id="KW-0369">Histidine metabolism</keyword>
<feature type="binding site" evidence="7">
    <location>
        <position position="255"/>
    </location>
    <ligand>
        <name>4-imidazolone-5-propanoate</name>
        <dbReference type="ChEBI" id="CHEBI:77893"/>
    </ligand>
</feature>
<evidence type="ECO:0000256" key="6">
    <source>
        <dbReference type="ARBA" id="ARBA00023004"/>
    </source>
</evidence>
<keyword evidence="10" id="KW-1185">Reference proteome</keyword>
<dbReference type="GO" id="GO:0008270">
    <property type="term" value="F:zinc ion binding"/>
    <property type="evidence" value="ECO:0007669"/>
    <property type="project" value="UniProtKB-UniRule"/>
</dbReference>
<feature type="binding site" evidence="7">
    <location>
        <position position="154"/>
    </location>
    <ligand>
        <name>4-imidazolone-5-propanoate</name>
        <dbReference type="ChEBI" id="CHEBI:77893"/>
    </ligand>
</feature>
<evidence type="ECO:0000256" key="5">
    <source>
        <dbReference type="ARBA" id="ARBA00022833"/>
    </source>
</evidence>
<feature type="binding site" evidence="7">
    <location>
        <position position="326"/>
    </location>
    <ligand>
        <name>Fe(3+)</name>
        <dbReference type="ChEBI" id="CHEBI:29034"/>
    </ligand>
</feature>
<dbReference type="InterPro" id="IPR032466">
    <property type="entry name" value="Metal_Hydrolase"/>
</dbReference>
<evidence type="ECO:0000313" key="9">
    <source>
        <dbReference type="EMBL" id="SFT81529.1"/>
    </source>
</evidence>
<organism evidence="9 10">
    <name type="scientific">Lishizhenia tianjinensis</name>
    <dbReference type="NCBI Taxonomy" id="477690"/>
    <lineage>
        <taxon>Bacteria</taxon>
        <taxon>Pseudomonadati</taxon>
        <taxon>Bacteroidota</taxon>
        <taxon>Flavobacteriia</taxon>
        <taxon>Flavobacteriales</taxon>
        <taxon>Crocinitomicaceae</taxon>
        <taxon>Lishizhenia</taxon>
    </lineage>
</organism>
<evidence type="ECO:0000256" key="2">
    <source>
        <dbReference type="ARBA" id="ARBA00022723"/>
    </source>
</evidence>
<accession>A0A1I7B2W1</accession>
<feature type="binding site" evidence="7">
    <location>
        <position position="154"/>
    </location>
    <ligand>
        <name>N-formimidoyl-L-glutamate</name>
        <dbReference type="ChEBI" id="CHEBI:58928"/>
    </ligand>
</feature>
<dbReference type="Gene3D" id="3.20.20.140">
    <property type="entry name" value="Metal-dependent hydrolases"/>
    <property type="match status" value="1"/>
</dbReference>